<feature type="region of interest" description="Disordered" evidence="1">
    <location>
        <begin position="48"/>
        <end position="70"/>
    </location>
</feature>
<evidence type="ECO:0000313" key="3">
    <source>
        <dbReference type="Proteomes" id="UP000729402"/>
    </source>
</evidence>
<reference evidence="2" key="2">
    <citation type="submission" date="2021-02" db="EMBL/GenBank/DDBJ databases">
        <authorList>
            <person name="Kimball J.A."/>
            <person name="Haas M.W."/>
            <person name="Macchietto M."/>
            <person name="Kono T."/>
            <person name="Duquette J."/>
            <person name="Shao M."/>
        </authorList>
    </citation>
    <scope>NUCLEOTIDE SEQUENCE</scope>
    <source>
        <tissue evidence="2">Fresh leaf tissue</tissue>
    </source>
</reference>
<sequence length="106" mass="11356">MSVPHPQANNKHCKSWATRGGWIQDTSGGRLPQHLGLVTTALGEGVSLSKSSLHPSSQHWQAGVPGGKEQRDNMAVACEVWPPWLPRAKGAGKEGDGARFAKDRAH</sequence>
<keyword evidence="3" id="KW-1185">Reference proteome</keyword>
<accession>A0A8J5RXE2</accession>
<gene>
    <name evidence="2" type="ORF">GUJ93_ZPchr0008g13945</name>
</gene>
<comment type="caution">
    <text evidence="2">The sequence shown here is derived from an EMBL/GenBank/DDBJ whole genome shotgun (WGS) entry which is preliminary data.</text>
</comment>
<dbReference type="EMBL" id="JAAALK010000290">
    <property type="protein sequence ID" value="KAG8047679.1"/>
    <property type="molecule type" value="Genomic_DNA"/>
</dbReference>
<name>A0A8J5RXE2_ZIZPA</name>
<proteinExistence type="predicted"/>
<feature type="compositionally biased region" description="Low complexity" evidence="1">
    <location>
        <begin position="48"/>
        <end position="57"/>
    </location>
</feature>
<feature type="region of interest" description="Disordered" evidence="1">
    <location>
        <begin position="85"/>
        <end position="106"/>
    </location>
</feature>
<feature type="compositionally biased region" description="Basic and acidic residues" evidence="1">
    <location>
        <begin position="91"/>
        <end position="106"/>
    </location>
</feature>
<protein>
    <submittedName>
        <fullName evidence="2">Uncharacterized protein</fullName>
    </submittedName>
</protein>
<evidence type="ECO:0000256" key="1">
    <source>
        <dbReference type="SAM" id="MobiDB-lite"/>
    </source>
</evidence>
<dbReference type="AlphaFoldDB" id="A0A8J5RXE2"/>
<evidence type="ECO:0000313" key="2">
    <source>
        <dbReference type="EMBL" id="KAG8047679.1"/>
    </source>
</evidence>
<organism evidence="2 3">
    <name type="scientific">Zizania palustris</name>
    <name type="common">Northern wild rice</name>
    <dbReference type="NCBI Taxonomy" id="103762"/>
    <lineage>
        <taxon>Eukaryota</taxon>
        <taxon>Viridiplantae</taxon>
        <taxon>Streptophyta</taxon>
        <taxon>Embryophyta</taxon>
        <taxon>Tracheophyta</taxon>
        <taxon>Spermatophyta</taxon>
        <taxon>Magnoliopsida</taxon>
        <taxon>Liliopsida</taxon>
        <taxon>Poales</taxon>
        <taxon>Poaceae</taxon>
        <taxon>BOP clade</taxon>
        <taxon>Oryzoideae</taxon>
        <taxon>Oryzeae</taxon>
        <taxon>Zizaniinae</taxon>
        <taxon>Zizania</taxon>
    </lineage>
</organism>
<dbReference type="Proteomes" id="UP000729402">
    <property type="component" value="Unassembled WGS sequence"/>
</dbReference>
<reference evidence="2" key="1">
    <citation type="journal article" date="2021" name="bioRxiv">
        <title>Whole Genome Assembly and Annotation of Northern Wild Rice, Zizania palustris L., Supports a Whole Genome Duplication in the Zizania Genus.</title>
        <authorList>
            <person name="Haas M."/>
            <person name="Kono T."/>
            <person name="Macchietto M."/>
            <person name="Millas R."/>
            <person name="McGilp L."/>
            <person name="Shao M."/>
            <person name="Duquette J."/>
            <person name="Hirsch C.N."/>
            <person name="Kimball J."/>
        </authorList>
    </citation>
    <scope>NUCLEOTIDE SEQUENCE</scope>
    <source>
        <tissue evidence="2">Fresh leaf tissue</tissue>
    </source>
</reference>